<evidence type="ECO:0000313" key="2">
    <source>
        <dbReference type="Proteomes" id="UP000638648"/>
    </source>
</evidence>
<proteinExistence type="predicted"/>
<keyword evidence="2" id="KW-1185">Reference proteome</keyword>
<dbReference type="EMBL" id="JADBEM010000001">
    <property type="protein sequence ID" value="MBE1612583.1"/>
    <property type="molecule type" value="Genomic_DNA"/>
</dbReference>
<name>A0A927N999_9ACTN</name>
<gene>
    <name evidence="1" type="ORF">HEB94_009431</name>
</gene>
<protein>
    <submittedName>
        <fullName evidence="1">Uncharacterized protein</fullName>
    </submittedName>
</protein>
<evidence type="ECO:0000313" key="1">
    <source>
        <dbReference type="EMBL" id="MBE1612583.1"/>
    </source>
</evidence>
<comment type="caution">
    <text evidence="1">The sequence shown here is derived from an EMBL/GenBank/DDBJ whole genome shotgun (WGS) entry which is preliminary data.</text>
</comment>
<reference evidence="1" key="1">
    <citation type="submission" date="2020-10" db="EMBL/GenBank/DDBJ databases">
        <title>Sequencing the genomes of 1000 actinobacteria strains.</title>
        <authorList>
            <person name="Klenk H.-P."/>
        </authorList>
    </citation>
    <scope>NUCLEOTIDE SEQUENCE</scope>
    <source>
        <strain evidence="1">DSM 45354</strain>
    </source>
</reference>
<accession>A0A927N999</accession>
<dbReference type="Proteomes" id="UP000638648">
    <property type="component" value="Unassembled WGS sequence"/>
</dbReference>
<dbReference type="AlphaFoldDB" id="A0A927N999"/>
<organism evidence="1 2">
    <name type="scientific">Actinopolymorpha pittospori</name>
    <dbReference type="NCBI Taxonomy" id="648752"/>
    <lineage>
        <taxon>Bacteria</taxon>
        <taxon>Bacillati</taxon>
        <taxon>Actinomycetota</taxon>
        <taxon>Actinomycetes</taxon>
        <taxon>Propionibacteriales</taxon>
        <taxon>Actinopolymorphaceae</taxon>
        <taxon>Actinopolymorpha</taxon>
    </lineage>
</organism>
<sequence length="104" mass="12012">MVDTSEADANHARSMRFPERFVVLRVTLFSLPRSNTDVQGLRGTDRYLNGMSAQAVEAAPLPRDSWFSAMHVALSRSRRLSRWSSLDRETRTRVSLLWRASRWC</sequence>